<feature type="compositionally biased region" description="Gly residues" evidence="1">
    <location>
        <begin position="1"/>
        <end position="28"/>
    </location>
</feature>
<proteinExistence type="predicted"/>
<dbReference type="EMBL" id="CADCWL010000129">
    <property type="protein sequence ID" value="CAA9569298.1"/>
    <property type="molecule type" value="Genomic_DNA"/>
</dbReference>
<protein>
    <submittedName>
        <fullName evidence="2">Uncharacterized protein</fullName>
    </submittedName>
</protein>
<reference evidence="2" key="1">
    <citation type="submission" date="2020-02" db="EMBL/GenBank/DDBJ databases">
        <authorList>
            <person name="Meier V. D."/>
        </authorList>
    </citation>
    <scope>NUCLEOTIDE SEQUENCE</scope>
    <source>
        <strain evidence="2">AVDCRST_MAG19</strain>
    </source>
</reference>
<accession>A0A6J4V675</accession>
<gene>
    <name evidence="2" type="ORF">AVDCRST_MAG19-2605</name>
</gene>
<evidence type="ECO:0000313" key="2">
    <source>
        <dbReference type="EMBL" id="CAA9569298.1"/>
    </source>
</evidence>
<name>A0A6J4V675_9BACT</name>
<dbReference type="AlphaFoldDB" id="A0A6J4V675"/>
<evidence type="ECO:0000256" key="1">
    <source>
        <dbReference type="SAM" id="MobiDB-lite"/>
    </source>
</evidence>
<feature type="compositionally biased region" description="Low complexity" evidence="1">
    <location>
        <begin position="29"/>
        <end position="51"/>
    </location>
</feature>
<sequence>MGGGHAAEAAGAGGRTGRAGTADGGVGAVGTRAAGRARGAKPAAGGDPPGVDGAGTRRRVDDALLPGLRSRSERRSANAVLLGPVP</sequence>
<feature type="region of interest" description="Disordered" evidence="1">
    <location>
        <begin position="1"/>
        <end position="86"/>
    </location>
</feature>
<organism evidence="2">
    <name type="scientific">uncultured Thermomicrobiales bacterium</name>
    <dbReference type="NCBI Taxonomy" id="1645740"/>
    <lineage>
        <taxon>Bacteria</taxon>
        <taxon>Pseudomonadati</taxon>
        <taxon>Thermomicrobiota</taxon>
        <taxon>Thermomicrobia</taxon>
        <taxon>Thermomicrobiales</taxon>
        <taxon>environmental samples</taxon>
    </lineage>
</organism>